<organism evidence="8 9">
    <name type="scientific">Panicum virgatum</name>
    <name type="common">Blackwell switchgrass</name>
    <dbReference type="NCBI Taxonomy" id="38727"/>
    <lineage>
        <taxon>Eukaryota</taxon>
        <taxon>Viridiplantae</taxon>
        <taxon>Streptophyta</taxon>
        <taxon>Embryophyta</taxon>
        <taxon>Tracheophyta</taxon>
        <taxon>Spermatophyta</taxon>
        <taxon>Magnoliopsida</taxon>
        <taxon>Liliopsida</taxon>
        <taxon>Poales</taxon>
        <taxon>Poaceae</taxon>
        <taxon>PACMAD clade</taxon>
        <taxon>Panicoideae</taxon>
        <taxon>Panicodae</taxon>
        <taxon>Paniceae</taxon>
        <taxon>Panicinae</taxon>
        <taxon>Panicum</taxon>
        <taxon>Panicum sect. Hiantes</taxon>
    </lineage>
</organism>
<dbReference type="GO" id="GO:0006355">
    <property type="term" value="P:regulation of DNA-templated transcription"/>
    <property type="evidence" value="ECO:0007669"/>
    <property type="project" value="InterPro"/>
</dbReference>
<evidence type="ECO:0000256" key="5">
    <source>
        <dbReference type="ARBA" id="ARBA00023242"/>
    </source>
</evidence>
<name>A0A8T0S652_PANVG</name>
<keyword evidence="9" id="KW-1185">Reference proteome</keyword>
<dbReference type="Proteomes" id="UP000823388">
    <property type="component" value="Chromosome 5K"/>
</dbReference>
<keyword evidence="3" id="KW-0238">DNA-binding</keyword>
<keyword evidence="4" id="KW-0804">Transcription</keyword>
<feature type="region of interest" description="Disordered" evidence="6">
    <location>
        <begin position="248"/>
        <end position="279"/>
    </location>
</feature>
<keyword evidence="2" id="KW-0805">Transcription regulation</keyword>
<keyword evidence="5" id="KW-0539">Nucleus</keyword>
<evidence type="ECO:0000256" key="1">
    <source>
        <dbReference type="ARBA" id="ARBA00004123"/>
    </source>
</evidence>
<evidence type="ECO:0000256" key="4">
    <source>
        <dbReference type="ARBA" id="ARBA00023163"/>
    </source>
</evidence>
<evidence type="ECO:0000256" key="6">
    <source>
        <dbReference type="SAM" id="MobiDB-lite"/>
    </source>
</evidence>
<dbReference type="AlphaFoldDB" id="A0A8T0S652"/>
<dbReference type="GO" id="GO:0003677">
    <property type="term" value="F:DNA binding"/>
    <property type="evidence" value="ECO:0007669"/>
    <property type="project" value="UniProtKB-KW"/>
</dbReference>
<reference evidence="8" key="1">
    <citation type="submission" date="2020-05" db="EMBL/GenBank/DDBJ databases">
        <title>WGS assembly of Panicum virgatum.</title>
        <authorList>
            <person name="Lovell J.T."/>
            <person name="Jenkins J."/>
            <person name="Shu S."/>
            <person name="Juenger T.E."/>
            <person name="Schmutz J."/>
        </authorList>
    </citation>
    <scope>NUCLEOTIDE SEQUENCE</scope>
    <source>
        <strain evidence="8">AP13</strain>
    </source>
</reference>
<dbReference type="PANTHER" id="PTHR31744:SF233">
    <property type="entry name" value="NAC DOMAIN-CONTAINING PROTEIN 72-LIKE"/>
    <property type="match status" value="1"/>
</dbReference>
<evidence type="ECO:0000256" key="3">
    <source>
        <dbReference type="ARBA" id="ARBA00023125"/>
    </source>
</evidence>
<protein>
    <recommendedName>
        <fullName evidence="7">NAC domain-containing protein</fullName>
    </recommendedName>
</protein>
<dbReference type="SUPFAM" id="SSF101941">
    <property type="entry name" value="NAC domain"/>
    <property type="match status" value="1"/>
</dbReference>
<dbReference type="EMBL" id="CM029045">
    <property type="protein sequence ID" value="KAG2594562.1"/>
    <property type="molecule type" value="Genomic_DNA"/>
</dbReference>
<evidence type="ECO:0000256" key="2">
    <source>
        <dbReference type="ARBA" id="ARBA00023015"/>
    </source>
</evidence>
<comment type="subcellular location">
    <subcellularLocation>
        <location evidence="1">Nucleus</location>
    </subcellularLocation>
</comment>
<dbReference type="InterPro" id="IPR036093">
    <property type="entry name" value="NAC_dom_sf"/>
</dbReference>
<evidence type="ECO:0000259" key="7">
    <source>
        <dbReference type="PROSITE" id="PS51005"/>
    </source>
</evidence>
<dbReference type="InterPro" id="IPR003441">
    <property type="entry name" value="NAC-dom"/>
</dbReference>
<feature type="domain" description="NAC" evidence="7">
    <location>
        <begin position="23"/>
        <end position="183"/>
    </location>
</feature>
<dbReference type="Gene3D" id="2.170.150.80">
    <property type="entry name" value="NAC domain"/>
    <property type="match status" value="1"/>
</dbReference>
<gene>
    <name evidence="8" type="ORF">PVAP13_5KG000100</name>
</gene>
<dbReference type="PROSITE" id="PS51005">
    <property type="entry name" value="NAC"/>
    <property type="match status" value="1"/>
</dbReference>
<accession>A0A8T0S652</accession>
<dbReference type="GO" id="GO:0005634">
    <property type="term" value="C:nucleus"/>
    <property type="evidence" value="ECO:0007669"/>
    <property type="project" value="UniProtKB-SubCell"/>
</dbReference>
<dbReference type="Pfam" id="PF02365">
    <property type="entry name" value="NAM"/>
    <property type="match status" value="1"/>
</dbReference>
<proteinExistence type="predicted"/>
<sequence>MEAAAAAGLSSSSSSLVFRGCPLPPGFRFQPTDQEIIVYYLKKKIAAAAAAVTSIIADVDIYKFDPWELPDKAVFGDGEWFFFSPRDRKYPNGARPNRTAGSGYWKATGTDKPILAPGGAHCLGVKKALVFYQGRSPKGTKTDWVMHEYRLLDTDAALLLTARTRPTNSMRLDDWVLCRVRNKQQGVDDPSCCYTRPADEPTTTTRDAAAALVLPPPPPPVVGPLVLPPAAYDGDWNSDGQLLHYLIATGAGSPPHPQDQDDDPSAASAAVAAGDSSAPPPHAALVTVLESIKRNLSFQAIDELYLLQPSSKRANCMVRAADEEQTTSSFSISAEADDEVFF</sequence>
<evidence type="ECO:0000313" key="8">
    <source>
        <dbReference type="EMBL" id="KAG2594562.1"/>
    </source>
</evidence>
<dbReference type="PANTHER" id="PTHR31744">
    <property type="entry name" value="PROTEIN CUP-SHAPED COTYLEDON 2-RELATED"/>
    <property type="match status" value="1"/>
</dbReference>
<feature type="compositionally biased region" description="Low complexity" evidence="6">
    <location>
        <begin position="265"/>
        <end position="277"/>
    </location>
</feature>
<dbReference type="FunFam" id="2.170.150.80:FF:000008">
    <property type="entry name" value="NAC domain-containing protein 72-like"/>
    <property type="match status" value="1"/>
</dbReference>
<evidence type="ECO:0000313" key="9">
    <source>
        <dbReference type="Proteomes" id="UP000823388"/>
    </source>
</evidence>
<comment type="caution">
    <text evidence="8">The sequence shown here is derived from an EMBL/GenBank/DDBJ whole genome shotgun (WGS) entry which is preliminary data.</text>
</comment>